<name>A0A5E4VX25_9BURK</name>
<evidence type="ECO:0000313" key="3">
    <source>
        <dbReference type="Proteomes" id="UP000366945"/>
    </source>
</evidence>
<dbReference type="InterPro" id="IPR029058">
    <property type="entry name" value="AB_hydrolase_fold"/>
</dbReference>
<dbReference type="InterPro" id="IPR017208">
    <property type="entry name" value="UCP037442_abhydr"/>
</dbReference>
<feature type="region of interest" description="Disordered" evidence="1">
    <location>
        <begin position="288"/>
        <end position="309"/>
    </location>
</feature>
<sequence>MSSLALEIPALDGYSLGAHAWYPPTLPARGVVLVHPATAVPERLYFAFAQYVAQRGLIAITYSYRGIDGSRSSSLRGCDARMRDWADLDVEGVTRWAHQQYPSLPLYAVGHSFGGHALGLCESTNLLRAAVQIASHAGSMRVVTNRRERARITLLMHWLAPPLARALGYMPGKRLGIGEDLPLGVFLEWSGWTRLANYFFDDPTLHAEARFARVRTPMLAMGFDDDLWATPIGIDMLVSRLTRARVVRRTIAADRSDTGSIGHMGYFRQRAGAFLWPETVDWLLSTGEANQEESTDTPAPISSVSIHVA</sequence>
<organism evidence="2 3">
    <name type="scientific">Pandoraea pneumonica</name>
    <dbReference type="NCBI Taxonomy" id="2508299"/>
    <lineage>
        <taxon>Bacteria</taxon>
        <taxon>Pseudomonadati</taxon>
        <taxon>Pseudomonadota</taxon>
        <taxon>Betaproteobacteria</taxon>
        <taxon>Burkholderiales</taxon>
        <taxon>Burkholderiaceae</taxon>
        <taxon>Pandoraea</taxon>
    </lineage>
</organism>
<proteinExistence type="predicted"/>
<keyword evidence="2" id="KW-0378">Hydrolase</keyword>
<dbReference type="PIRSF" id="PIRSF037442">
    <property type="entry name" value="UCP037442_abhydr"/>
    <property type="match status" value="1"/>
</dbReference>
<dbReference type="AlphaFoldDB" id="A0A5E4VX25"/>
<dbReference type="Proteomes" id="UP000366945">
    <property type="component" value="Unassembled WGS sequence"/>
</dbReference>
<dbReference type="SUPFAM" id="SSF53474">
    <property type="entry name" value="alpha/beta-Hydrolases"/>
    <property type="match status" value="1"/>
</dbReference>
<dbReference type="GeneID" id="300404903"/>
<dbReference type="EMBL" id="CABPSK010000002">
    <property type="protein sequence ID" value="VVE15610.1"/>
    <property type="molecule type" value="Genomic_DNA"/>
</dbReference>
<dbReference type="RefSeq" id="WP_174988041.1">
    <property type="nucleotide sequence ID" value="NZ_CABPSK010000002.1"/>
</dbReference>
<dbReference type="Gene3D" id="3.40.50.1820">
    <property type="entry name" value="alpha/beta hydrolase"/>
    <property type="match status" value="1"/>
</dbReference>
<reference evidence="2 3" key="1">
    <citation type="submission" date="2019-08" db="EMBL/GenBank/DDBJ databases">
        <authorList>
            <person name="Peeters C."/>
        </authorList>
    </citation>
    <scope>NUCLEOTIDE SEQUENCE [LARGE SCALE GENOMIC DNA]</scope>
    <source>
        <strain evidence="2 3">LMG 31114</strain>
    </source>
</reference>
<evidence type="ECO:0000256" key="1">
    <source>
        <dbReference type="SAM" id="MobiDB-lite"/>
    </source>
</evidence>
<feature type="compositionally biased region" description="Polar residues" evidence="1">
    <location>
        <begin position="296"/>
        <end position="309"/>
    </location>
</feature>
<protein>
    <submittedName>
        <fullName evidence="2">Alpha/beta hydrolase</fullName>
    </submittedName>
</protein>
<accession>A0A5E4VX25</accession>
<evidence type="ECO:0000313" key="2">
    <source>
        <dbReference type="EMBL" id="VVE15610.1"/>
    </source>
</evidence>
<keyword evidence="3" id="KW-1185">Reference proteome</keyword>
<dbReference type="GO" id="GO:0016787">
    <property type="term" value="F:hydrolase activity"/>
    <property type="evidence" value="ECO:0007669"/>
    <property type="project" value="UniProtKB-KW"/>
</dbReference>
<gene>
    <name evidence="2" type="ORF">PPN31114_02883</name>
</gene>